<evidence type="ECO:0000313" key="9">
    <source>
        <dbReference type="EMBL" id="REF84759.1"/>
    </source>
</evidence>
<reference evidence="9 10" key="1">
    <citation type="submission" date="2018-08" db="EMBL/GenBank/DDBJ databases">
        <title>Genomic Encyclopedia of Type Strains, Phase IV (KMG-IV): sequencing the most valuable type-strain genomes for metagenomic binning, comparative biology and taxonomic classification.</title>
        <authorList>
            <person name="Goeker M."/>
        </authorList>
    </citation>
    <scope>NUCLEOTIDE SEQUENCE [LARGE SCALE GENOMIC DNA]</scope>
    <source>
        <strain evidence="9 10">BW863</strain>
    </source>
</reference>
<keyword evidence="5" id="KW-0067">ATP-binding</keyword>
<keyword evidence="10" id="KW-1185">Reference proteome</keyword>
<keyword evidence="2" id="KW-0813">Transport</keyword>
<dbReference type="OrthoDB" id="9800654at2"/>
<dbReference type="GO" id="GO:0017004">
    <property type="term" value="P:cytochrome complex assembly"/>
    <property type="evidence" value="ECO:0007669"/>
    <property type="project" value="UniProtKB-KW"/>
</dbReference>
<evidence type="ECO:0000256" key="2">
    <source>
        <dbReference type="ARBA" id="ARBA00022448"/>
    </source>
</evidence>
<dbReference type="SUPFAM" id="SSF52540">
    <property type="entry name" value="P-loop containing nucleoside triphosphate hydrolases"/>
    <property type="match status" value="1"/>
</dbReference>
<dbReference type="RefSeq" id="WP_115837425.1">
    <property type="nucleotide sequence ID" value="NZ_CP025086.1"/>
</dbReference>
<dbReference type="PANTHER" id="PTHR43499">
    <property type="entry name" value="ABC TRANSPORTER I FAMILY MEMBER 1"/>
    <property type="match status" value="1"/>
</dbReference>
<comment type="caution">
    <text evidence="9">The sequence shown here is derived from an EMBL/GenBank/DDBJ whole genome shotgun (WGS) entry which is preliminary data.</text>
</comment>
<evidence type="ECO:0000256" key="7">
    <source>
        <dbReference type="ARBA" id="ARBA00023136"/>
    </source>
</evidence>
<dbReference type="InterPro" id="IPR003439">
    <property type="entry name" value="ABC_transporter-like_ATP-bd"/>
</dbReference>
<dbReference type="NCBIfam" id="TIGR01189">
    <property type="entry name" value="ccmA"/>
    <property type="match status" value="1"/>
</dbReference>
<dbReference type="PROSITE" id="PS50893">
    <property type="entry name" value="ABC_TRANSPORTER_2"/>
    <property type="match status" value="1"/>
</dbReference>
<dbReference type="SMART" id="SM00382">
    <property type="entry name" value="AAA"/>
    <property type="match status" value="1"/>
</dbReference>
<dbReference type="InterPro" id="IPR017871">
    <property type="entry name" value="ABC_transporter-like_CS"/>
</dbReference>
<comment type="similarity">
    <text evidence="1">Belongs to the ABC transporter superfamily.</text>
</comment>
<keyword evidence="6" id="KW-1278">Translocase</keyword>
<evidence type="ECO:0000259" key="8">
    <source>
        <dbReference type="PROSITE" id="PS50893"/>
    </source>
</evidence>
<dbReference type="Pfam" id="PF00005">
    <property type="entry name" value="ABC_tran"/>
    <property type="match status" value="1"/>
</dbReference>
<dbReference type="PANTHER" id="PTHR43499:SF1">
    <property type="entry name" value="ABC TRANSPORTER I FAMILY MEMBER 1"/>
    <property type="match status" value="1"/>
</dbReference>
<dbReference type="GO" id="GO:0016887">
    <property type="term" value="F:ATP hydrolysis activity"/>
    <property type="evidence" value="ECO:0007669"/>
    <property type="project" value="InterPro"/>
</dbReference>
<dbReference type="GO" id="GO:0022857">
    <property type="term" value="F:transmembrane transporter activity"/>
    <property type="evidence" value="ECO:0007669"/>
    <property type="project" value="InterPro"/>
</dbReference>
<protein>
    <submittedName>
        <fullName evidence="9">Heme exporter protein A</fullName>
    </submittedName>
</protein>
<dbReference type="EMBL" id="QUMO01000004">
    <property type="protein sequence ID" value="REF84759.1"/>
    <property type="molecule type" value="Genomic_DNA"/>
</dbReference>
<evidence type="ECO:0000256" key="5">
    <source>
        <dbReference type="ARBA" id="ARBA00022840"/>
    </source>
</evidence>
<proteinExistence type="inferred from homology"/>
<dbReference type="InterPro" id="IPR003593">
    <property type="entry name" value="AAA+_ATPase"/>
</dbReference>
<evidence type="ECO:0000256" key="3">
    <source>
        <dbReference type="ARBA" id="ARBA00022741"/>
    </source>
</evidence>
<dbReference type="InterPro" id="IPR005895">
    <property type="entry name" value="ABC_transptr_haem_export_CcmA"/>
</dbReference>
<keyword evidence="3" id="KW-0547">Nucleotide-binding</keyword>
<organism evidence="9 10">
    <name type="scientific">Methylovirgula ligni</name>
    <dbReference type="NCBI Taxonomy" id="569860"/>
    <lineage>
        <taxon>Bacteria</taxon>
        <taxon>Pseudomonadati</taxon>
        <taxon>Pseudomonadota</taxon>
        <taxon>Alphaproteobacteria</taxon>
        <taxon>Hyphomicrobiales</taxon>
        <taxon>Beijerinckiaceae</taxon>
        <taxon>Methylovirgula</taxon>
    </lineage>
</organism>
<feature type="domain" description="ABC transporter" evidence="8">
    <location>
        <begin position="3"/>
        <end position="196"/>
    </location>
</feature>
<evidence type="ECO:0000256" key="1">
    <source>
        <dbReference type="ARBA" id="ARBA00005417"/>
    </source>
</evidence>
<evidence type="ECO:0000313" key="10">
    <source>
        <dbReference type="Proteomes" id="UP000256900"/>
    </source>
</evidence>
<gene>
    <name evidence="9" type="ORF">DES32_2873</name>
</gene>
<dbReference type="InterPro" id="IPR027417">
    <property type="entry name" value="P-loop_NTPase"/>
</dbReference>
<dbReference type="AlphaFoldDB" id="A0A3D9Z0Q3"/>
<dbReference type="PROSITE" id="PS00211">
    <property type="entry name" value="ABC_TRANSPORTER_1"/>
    <property type="match status" value="1"/>
</dbReference>
<evidence type="ECO:0000256" key="4">
    <source>
        <dbReference type="ARBA" id="ARBA00022748"/>
    </source>
</evidence>
<accession>A0A3D9Z0Q3</accession>
<dbReference type="Gene3D" id="3.40.50.300">
    <property type="entry name" value="P-loop containing nucleotide triphosphate hydrolases"/>
    <property type="match status" value="1"/>
</dbReference>
<name>A0A3D9Z0Q3_9HYPH</name>
<evidence type="ECO:0000256" key="6">
    <source>
        <dbReference type="ARBA" id="ARBA00022967"/>
    </source>
</evidence>
<dbReference type="GO" id="GO:0005524">
    <property type="term" value="F:ATP binding"/>
    <property type="evidence" value="ECO:0007669"/>
    <property type="project" value="UniProtKB-KW"/>
</dbReference>
<dbReference type="Proteomes" id="UP000256900">
    <property type="component" value="Unassembled WGS sequence"/>
</dbReference>
<sequence>MQIEASGLSVERGGRVIFAGLGFRLGPGEALVVKGPNGAGKSTLLRALAGLLPLAAGQIALSPETEARRGELCHYIGHADALKPALTLIENLAFSSALLGGQNVEHAIGRLGLAAVADLPAAYLSAGQKRRAALARLVAVQRPLWLLDEPLTALDAASQESVGELMREHLAAGGLLVAATHAPLPVTARELVLGRAA</sequence>
<keyword evidence="4" id="KW-0201">Cytochrome c-type biogenesis</keyword>
<keyword evidence="7" id="KW-0472">Membrane</keyword>